<evidence type="ECO:0000256" key="1">
    <source>
        <dbReference type="ARBA" id="ARBA00009820"/>
    </source>
</evidence>
<dbReference type="SUPFAM" id="SSF82171">
    <property type="entry name" value="DPP6 N-terminal domain-like"/>
    <property type="match status" value="1"/>
</dbReference>
<organism evidence="3 4">
    <name type="scientific">Imperialibacter roseus</name>
    <dbReference type="NCBI Taxonomy" id="1324217"/>
    <lineage>
        <taxon>Bacteria</taxon>
        <taxon>Pseudomonadati</taxon>
        <taxon>Bacteroidota</taxon>
        <taxon>Cytophagia</taxon>
        <taxon>Cytophagales</taxon>
        <taxon>Flammeovirgaceae</taxon>
        <taxon>Imperialibacter</taxon>
    </lineage>
</organism>
<gene>
    <name evidence="3" type="ORF">RT717_02405</name>
</gene>
<comment type="similarity">
    <text evidence="1">Belongs to the TolB family.</text>
</comment>
<proteinExistence type="inferred from homology"/>
<name>A0ABZ0IQY3_9BACT</name>
<accession>A0ABZ0IQY3</accession>
<evidence type="ECO:0000313" key="4">
    <source>
        <dbReference type="Proteomes" id="UP001302349"/>
    </source>
</evidence>
<dbReference type="InterPro" id="IPR011659">
    <property type="entry name" value="WD40"/>
</dbReference>
<protein>
    <submittedName>
        <fullName evidence="3">Biopolymer transporter TolR</fullName>
    </submittedName>
</protein>
<dbReference type="Gene3D" id="2.120.10.30">
    <property type="entry name" value="TolB, C-terminal domain"/>
    <property type="match status" value="1"/>
</dbReference>
<dbReference type="PANTHER" id="PTHR36842:SF1">
    <property type="entry name" value="PROTEIN TOLB"/>
    <property type="match status" value="1"/>
</dbReference>
<feature type="chain" id="PRO_5047077873" evidence="2">
    <location>
        <begin position="28"/>
        <end position="505"/>
    </location>
</feature>
<feature type="signal peptide" evidence="2">
    <location>
        <begin position="1"/>
        <end position="27"/>
    </location>
</feature>
<evidence type="ECO:0000313" key="3">
    <source>
        <dbReference type="EMBL" id="WOK07473.1"/>
    </source>
</evidence>
<evidence type="ECO:0000256" key="2">
    <source>
        <dbReference type="SAM" id="SignalP"/>
    </source>
</evidence>
<keyword evidence="4" id="KW-1185">Reference proteome</keyword>
<dbReference type="Proteomes" id="UP001302349">
    <property type="component" value="Chromosome"/>
</dbReference>
<keyword evidence="2" id="KW-0732">Signal</keyword>
<dbReference type="RefSeq" id="WP_317490151.1">
    <property type="nucleotide sequence ID" value="NZ_CP136051.1"/>
</dbReference>
<dbReference type="PANTHER" id="PTHR36842">
    <property type="entry name" value="PROTEIN TOLB HOMOLOG"/>
    <property type="match status" value="1"/>
</dbReference>
<reference evidence="3 4" key="1">
    <citation type="journal article" date="2023" name="Microbiol. Resour. Announc.">
        <title>Complete Genome Sequence of Imperialibacter roseus strain P4T.</title>
        <authorList>
            <person name="Tizabi D.R."/>
            <person name="Bachvaroff T."/>
            <person name="Hill R.T."/>
        </authorList>
    </citation>
    <scope>NUCLEOTIDE SEQUENCE [LARGE SCALE GENOMIC DNA]</scope>
    <source>
        <strain evidence="3 4">P4T</strain>
    </source>
</reference>
<dbReference type="EMBL" id="CP136051">
    <property type="protein sequence ID" value="WOK07473.1"/>
    <property type="molecule type" value="Genomic_DNA"/>
</dbReference>
<dbReference type="Pfam" id="PF07676">
    <property type="entry name" value="PD40"/>
    <property type="match status" value="3"/>
</dbReference>
<sequence length="505" mass="56240">MKIKTPLLNLCSTFIFVLLLHSSMAQPGTLGVFTNNADVGATKTVGKTTYDSNKQSYTISGSGENIWSQKDEFQYAYRKMTGDFILRANVAFVGEGVDPHRKIGWMVRHSLEVNSPCVSAAVHGDGLVSLQFRENPQSDMDQKAFAMTHADVIQLERRGDTFIMSAAKMGERFFEEQVSGIELGNEVYIGLSVCAHNPDVVETATFKNVRVIVPPKPDYVPYRDYIGSHIELMDVATGDRKIVFSADNSWQAPNWMVDDNVFTVNSDGLLYDFDLRTGKPTKLETGAAVRNNNDHVLSFDGKQMGISSTPPEDGHSIIFTMPRKGGNPKRLTPNGPSYLHGWSPNAKELVYTAVRDNAWNIFKIPASGGQEVQLTKTPGLDDGPEYTPDGKYIYFNSNRTGIGQIWRMKPDGSNPEQVTFDELNDWFPHISPDGKWIVFISFPRTVDSGQHPFYKHCYIRLMPITGGEPKIIGYIYGGQGSMNVPNWSPDGKRIAFVSNSAFLNY</sequence>
<dbReference type="InterPro" id="IPR011042">
    <property type="entry name" value="6-blade_b-propeller_TolB-like"/>
</dbReference>